<dbReference type="AlphaFoldDB" id="A0A844T7T2"/>
<dbReference type="EMBL" id="WQNE01000007">
    <property type="protein sequence ID" value="MVT73665.1"/>
    <property type="molecule type" value="Genomic_DNA"/>
</dbReference>
<comment type="caution">
    <text evidence="1">The sequence shown here is derived from an EMBL/GenBank/DDBJ whole genome shotgun (WGS) entry which is preliminary data.</text>
</comment>
<evidence type="ECO:0000313" key="1">
    <source>
        <dbReference type="EMBL" id="MVT73665.1"/>
    </source>
</evidence>
<accession>A0A844T7T2</accession>
<gene>
    <name evidence="1" type="ORF">GPL20_11410</name>
</gene>
<dbReference type="Proteomes" id="UP000449969">
    <property type="component" value="Unassembled WGS sequence"/>
</dbReference>
<keyword evidence="2" id="KW-1185">Reference proteome</keyword>
<evidence type="ECO:0000313" key="2">
    <source>
        <dbReference type="Proteomes" id="UP000449969"/>
    </source>
</evidence>
<protein>
    <recommendedName>
        <fullName evidence="3">Transposase</fullName>
    </recommendedName>
</protein>
<name>A0A844T7T2_9BRAD</name>
<proteinExistence type="predicted"/>
<organism evidence="1 2">
    <name type="scientific">Bradyrhizobium cajani</name>
    <dbReference type="NCBI Taxonomy" id="1928661"/>
    <lineage>
        <taxon>Bacteria</taxon>
        <taxon>Pseudomonadati</taxon>
        <taxon>Pseudomonadota</taxon>
        <taxon>Alphaproteobacteria</taxon>
        <taxon>Hyphomicrobiales</taxon>
        <taxon>Nitrobacteraceae</taxon>
        <taxon>Bradyrhizobium</taxon>
    </lineage>
</organism>
<evidence type="ECO:0008006" key="3">
    <source>
        <dbReference type="Google" id="ProtNLM"/>
    </source>
</evidence>
<sequence length="28" mass="3425">MLKLYLYGYINQIRPSRRLEREAGAIWN</sequence>
<reference evidence="1 2" key="1">
    <citation type="submission" date="2019-12" db="EMBL/GenBank/DDBJ databases">
        <title>Draft genome sequences Bradyrhizobium cajani AMBPC1010, Bradyrhizobium pachyrhizi AMBPC1040 and Bradyrhizobium yuanmingense ALSPC3051, three plant growth promoting strains isolated from nodules of Cajanus cajan L. in Dominican Republic.</title>
        <authorList>
            <person name="Flores-Felix J.D."/>
            <person name="Araujo J."/>
            <person name="Diaz-Alcantara C."/>
            <person name="Gonzalez-Andres F."/>
            <person name="Velazquez E."/>
        </authorList>
    </citation>
    <scope>NUCLEOTIDE SEQUENCE [LARGE SCALE GENOMIC DNA]</scope>
    <source>
        <strain evidence="1 2">1010</strain>
    </source>
</reference>